<dbReference type="GO" id="GO:0016020">
    <property type="term" value="C:membrane"/>
    <property type="evidence" value="ECO:0007669"/>
    <property type="project" value="UniProtKB-SubCell"/>
</dbReference>
<keyword evidence="4" id="KW-1133">Transmembrane helix</keyword>
<organism evidence="8 9">
    <name type="scientific">Fragilariopsis cylindrus CCMP1102</name>
    <dbReference type="NCBI Taxonomy" id="635003"/>
    <lineage>
        <taxon>Eukaryota</taxon>
        <taxon>Sar</taxon>
        <taxon>Stramenopiles</taxon>
        <taxon>Ochrophyta</taxon>
        <taxon>Bacillariophyta</taxon>
        <taxon>Bacillariophyceae</taxon>
        <taxon>Bacillariophycidae</taxon>
        <taxon>Bacillariales</taxon>
        <taxon>Bacillariaceae</taxon>
        <taxon>Fragilariopsis</taxon>
    </lineage>
</organism>
<dbReference type="InterPro" id="IPR019547">
    <property type="entry name" value="Lipid_desat"/>
</dbReference>
<sequence length="220" mass="24432">MSITLTSWALADLGSGVLHWSVDNYGNGRTPIMGGIIAAFQGHHSAPWTITEREFENNVSKLCVPFGIQTVLALKLVFGLGSYSTLFLTVFCLMEILSQEFHKMSHTTKSEAGPVWNLLQEKGISIPRKQHAQHHIAPYDGNYCIVSGICNEKVDESGVFRRMEHIIYNLNGIESNAWKLDPELRKRTLNGEYGLPTNSHRTSFKAAQSKAAKAAKSKTI</sequence>
<keyword evidence="5" id="KW-0472">Membrane</keyword>
<accession>A0A1E7FY73</accession>
<feature type="region of interest" description="Disordered" evidence="6">
    <location>
        <begin position="195"/>
        <end position="220"/>
    </location>
</feature>
<dbReference type="UniPathway" id="UPA00199"/>
<dbReference type="GO" id="GO:0006631">
    <property type="term" value="P:fatty acid metabolic process"/>
    <property type="evidence" value="ECO:0007669"/>
    <property type="project" value="UniProtKB-UniPathway"/>
</dbReference>
<keyword evidence="9" id="KW-1185">Reference proteome</keyword>
<name>A0A1E7FY73_9STRA</name>
<proteinExistence type="inferred from homology"/>
<evidence type="ECO:0000313" key="9">
    <source>
        <dbReference type="Proteomes" id="UP000095751"/>
    </source>
</evidence>
<gene>
    <name evidence="8" type="ORF">FRACYDRAFT_177929</name>
</gene>
<evidence type="ECO:0000256" key="3">
    <source>
        <dbReference type="ARBA" id="ARBA00022692"/>
    </source>
</evidence>
<dbReference type="InterPro" id="IPR052864">
    <property type="entry name" value="Chloroplast_FAD_CarF"/>
</dbReference>
<evidence type="ECO:0000313" key="8">
    <source>
        <dbReference type="EMBL" id="OEU23084.1"/>
    </source>
</evidence>
<dbReference type="KEGG" id="fcy:FRACYDRAFT_177929"/>
<dbReference type="InParanoid" id="A0A1E7FY73"/>
<dbReference type="Proteomes" id="UP000095751">
    <property type="component" value="Unassembled WGS sequence"/>
</dbReference>
<protein>
    <recommendedName>
        <fullName evidence="7">Lipid desaturase domain-containing protein</fullName>
    </recommendedName>
</protein>
<dbReference type="AlphaFoldDB" id="A0A1E7FY73"/>
<keyword evidence="3" id="KW-0812">Transmembrane</keyword>
<reference evidence="8 9" key="1">
    <citation type="submission" date="2016-09" db="EMBL/GenBank/DDBJ databases">
        <title>Extensive genetic diversity and differential bi-allelic expression allows diatom success in the polar Southern Ocean.</title>
        <authorList>
            <consortium name="DOE Joint Genome Institute"/>
            <person name="Mock T."/>
            <person name="Otillar R.P."/>
            <person name="Strauss J."/>
            <person name="Dupont C."/>
            <person name="Frickenhaus S."/>
            <person name="Maumus F."/>
            <person name="Mcmullan M."/>
            <person name="Sanges R."/>
            <person name="Schmutz J."/>
            <person name="Toseland A."/>
            <person name="Valas R."/>
            <person name="Veluchamy A."/>
            <person name="Ward B.J."/>
            <person name="Allen A."/>
            <person name="Barry K."/>
            <person name="Falciatore A."/>
            <person name="Ferrante M."/>
            <person name="Fortunato A.E."/>
            <person name="Gloeckner G."/>
            <person name="Gruber A."/>
            <person name="Hipkin R."/>
            <person name="Janech M."/>
            <person name="Kroth P."/>
            <person name="Leese F."/>
            <person name="Lindquist E."/>
            <person name="Lyon B.R."/>
            <person name="Martin J."/>
            <person name="Mayer C."/>
            <person name="Parker M."/>
            <person name="Quesneville H."/>
            <person name="Raymond J."/>
            <person name="Uhlig C."/>
            <person name="Valentin K.U."/>
            <person name="Worden A.Z."/>
            <person name="Armbrust E.V."/>
            <person name="Bowler C."/>
            <person name="Green B."/>
            <person name="Moulton V."/>
            <person name="Van Oosterhout C."/>
            <person name="Grigoriev I."/>
        </authorList>
    </citation>
    <scope>NUCLEOTIDE SEQUENCE [LARGE SCALE GENOMIC DNA]</scope>
    <source>
        <strain evidence="8 9">CCMP1102</strain>
    </source>
</reference>
<evidence type="ECO:0000256" key="1">
    <source>
        <dbReference type="ARBA" id="ARBA00004141"/>
    </source>
</evidence>
<comment type="similarity">
    <text evidence="2">Belongs to the fatty acid desaturase CarF family.</text>
</comment>
<dbReference type="EMBL" id="KV784353">
    <property type="protein sequence ID" value="OEU23084.1"/>
    <property type="molecule type" value="Genomic_DNA"/>
</dbReference>
<evidence type="ECO:0000259" key="7">
    <source>
        <dbReference type="Pfam" id="PF10520"/>
    </source>
</evidence>
<evidence type="ECO:0000256" key="6">
    <source>
        <dbReference type="SAM" id="MobiDB-lite"/>
    </source>
</evidence>
<evidence type="ECO:0000256" key="4">
    <source>
        <dbReference type="ARBA" id="ARBA00022989"/>
    </source>
</evidence>
<dbReference type="OrthoDB" id="5103at2759"/>
<comment type="subcellular location">
    <subcellularLocation>
        <location evidence="1">Membrane</location>
        <topology evidence="1">Multi-pass membrane protein</topology>
    </subcellularLocation>
</comment>
<dbReference type="PANTHER" id="PTHR48140">
    <property type="entry name" value="FATTY ACID DESATURASE 4, CHLOROPLASTIC-RELATED"/>
    <property type="match status" value="1"/>
</dbReference>
<dbReference type="Pfam" id="PF10520">
    <property type="entry name" value="Lipid_desat"/>
    <property type="match status" value="1"/>
</dbReference>
<dbReference type="PANTHER" id="PTHR48140:SF1">
    <property type="entry name" value="FATTY ACID DESATURASE 4, CHLOROPLASTIC-RELATED"/>
    <property type="match status" value="1"/>
</dbReference>
<evidence type="ECO:0000256" key="2">
    <source>
        <dbReference type="ARBA" id="ARBA00007620"/>
    </source>
</evidence>
<evidence type="ECO:0000256" key="5">
    <source>
        <dbReference type="ARBA" id="ARBA00023136"/>
    </source>
</evidence>
<feature type="domain" description="Lipid desaturase" evidence="7">
    <location>
        <begin position="9"/>
        <end position="178"/>
    </location>
</feature>